<dbReference type="AlphaFoldDB" id="A0A0S4J007"/>
<accession>A0A0S4J007</accession>
<evidence type="ECO:0000313" key="2">
    <source>
        <dbReference type="Proteomes" id="UP000051952"/>
    </source>
</evidence>
<sequence>MWTVSPSHPCNVFQQNGPMSLVIPAALSAVALRLDLHSEASPLANSSGAVSSSLFTPENARSWGPPLPIIHGTTTLTHGDSHVAMKVA</sequence>
<evidence type="ECO:0000313" key="1">
    <source>
        <dbReference type="EMBL" id="CUG38009.1"/>
    </source>
</evidence>
<protein>
    <submittedName>
        <fullName evidence="1">Uncharacterized protein</fullName>
    </submittedName>
</protein>
<dbReference type="VEuPathDB" id="TriTrypDB:BSAL_78555"/>
<keyword evidence="2" id="KW-1185">Reference proteome</keyword>
<gene>
    <name evidence="1" type="ORF">BSAL_78555</name>
</gene>
<dbReference type="EMBL" id="CYKH01000780">
    <property type="protein sequence ID" value="CUG38009.1"/>
    <property type="molecule type" value="Genomic_DNA"/>
</dbReference>
<feature type="non-terminal residue" evidence="1">
    <location>
        <position position="88"/>
    </location>
</feature>
<reference evidence="2" key="1">
    <citation type="submission" date="2015-09" db="EMBL/GenBank/DDBJ databases">
        <authorList>
            <consortium name="Pathogen Informatics"/>
        </authorList>
    </citation>
    <scope>NUCLEOTIDE SEQUENCE [LARGE SCALE GENOMIC DNA]</scope>
    <source>
        <strain evidence="2">Lake Konstanz</strain>
    </source>
</reference>
<proteinExistence type="predicted"/>
<organism evidence="1 2">
    <name type="scientific">Bodo saltans</name>
    <name type="common">Flagellated protozoan</name>
    <dbReference type="NCBI Taxonomy" id="75058"/>
    <lineage>
        <taxon>Eukaryota</taxon>
        <taxon>Discoba</taxon>
        <taxon>Euglenozoa</taxon>
        <taxon>Kinetoplastea</taxon>
        <taxon>Metakinetoplastina</taxon>
        <taxon>Eubodonida</taxon>
        <taxon>Bodonidae</taxon>
        <taxon>Bodo</taxon>
    </lineage>
</organism>
<dbReference type="Proteomes" id="UP000051952">
    <property type="component" value="Unassembled WGS sequence"/>
</dbReference>
<name>A0A0S4J007_BODSA</name>